<evidence type="ECO:0000313" key="6">
    <source>
        <dbReference type="Proteomes" id="UP001188597"/>
    </source>
</evidence>
<dbReference type="Proteomes" id="UP001188597">
    <property type="component" value="Unassembled WGS sequence"/>
</dbReference>
<proteinExistence type="predicted"/>
<comment type="caution">
    <text evidence="5">The sequence shown here is derived from an EMBL/GenBank/DDBJ whole genome shotgun (WGS) entry which is preliminary data.</text>
</comment>
<keyword evidence="6" id="KW-1185">Reference proteome</keyword>
<feature type="domain" description="Reverse transcriptase Ty1/copia-type" evidence="2">
    <location>
        <begin position="329"/>
        <end position="414"/>
    </location>
</feature>
<dbReference type="InterPro" id="IPR054722">
    <property type="entry name" value="PolX-like_BBD"/>
</dbReference>
<dbReference type="InterPro" id="IPR013103">
    <property type="entry name" value="RVT_2"/>
</dbReference>
<organism evidence="5 6">
    <name type="scientific">Escallonia herrerae</name>
    <dbReference type="NCBI Taxonomy" id="1293975"/>
    <lineage>
        <taxon>Eukaryota</taxon>
        <taxon>Viridiplantae</taxon>
        <taxon>Streptophyta</taxon>
        <taxon>Embryophyta</taxon>
        <taxon>Tracheophyta</taxon>
        <taxon>Spermatophyta</taxon>
        <taxon>Magnoliopsida</taxon>
        <taxon>eudicotyledons</taxon>
        <taxon>Gunneridae</taxon>
        <taxon>Pentapetalae</taxon>
        <taxon>asterids</taxon>
        <taxon>campanulids</taxon>
        <taxon>Escalloniales</taxon>
        <taxon>Escalloniaceae</taxon>
        <taxon>Escallonia</taxon>
    </lineage>
</organism>
<evidence type="ECO:0000256" key="1">
    <source>
        <dbReference type="SAM" id="MobiDB-lite"/>
    </source>
</evidence>
<evidence type="ECO:0000313" key="5">
    <source>
        <dbReference type="EMBL" id="KAK3012115.1"/>
    </source>
</evidence>
<sequence length="429" mass="48504">MAAPNTSRKYDLEKFDGSNYFSLWRMKMRVVLIQQGMLKALKEKQGLPDTISDDEKEDMLERAHSAMLLKDCPERKGKKKDTSKTADAGVVEDNSNGADVLLVTISSSDGEWILDTGCSYLMCPNRDWFVTYHSFDGGKVLMGNNVAYGVMRIMKGALVVMKGLKQNSLYLLQGSTVTRAVAAAASSSDIDSDTTELWHMRLGHMSERGVDVLSKQGLLGSKKIGKLDFCEHCVFGKQFLISRDVTFDESSMLSKKKELIDAGKDHDVREKVELEVRALDSLPIIPTDEDDGSHSTEQNEEPYEQQYNIARNRPRREIRPPQKLADGSHIYLLLYVDDMLIAAKSMSDVNGLKEQLKREFEMKDLGAAKRIFGMEIQRDRPAGILYLSQKKYIERVLLRFDENLADMMIKHIPEVKFKHCLDLISISSV</sequence>
<feature type="domain" description="GAG-pre-integrase" evidence="3">
    <location>
        <begin position="169"/>
        <end position="238"/>
    </location>
</feature>
<evidence type="ECO:0008006" key="7">
    <source>
        <dbReference type="Google" id="ProtNLM"/>
    </source>
</evidence>
<dbReference type="InterPro" id="IPR025724">
    <property type="entry name" value="GAG-pre-integrase_dom"/>
</dbReference>
<gene>
    <name evidence="5" type="ORF">RJ639_010588</name>
</gene>
<dbReference type="EMBL" id="JAVXUP010001400">
    <property type="protein sequence ID" value="KAK3012115.1"/>
    <property type="molecule type" value="Genomic_DNA"/>
</dbReference>
<protein>
    <recommendedName>
        <fullName evidence="7">Polyprotein</fullName>
    </recommendedName>
</protein>
<evidence type="ECO:0000259" key="2">
    <source>
        <dbReference type="Pfam" id="PF07727"/>
    </source>
</evidence>
<name>A0AA88VNK5_9ASTE</name>
<feature type="region of interest" description="Disordered" evidence="1">
    <location>
        <begin position="285"/>
        <end position="309"/>
    </location>
</feature>
<reference evidence="5" key="1">
    <citation type="submission" date="2022-12" db="EMBL/GenBank/DDBJ databases">
        <title>Draft genome assemblies for two species of Escallonia (Escalloniales).</title>
        <authorList>
            <person name="Chanderbali A."/>
            <person name="Dervinis C."/>
            <person name="Anghel I."/>
            <person name="Soltis D."/>
            <person name="Soltis P."/>
            <person name="Zapata F."/>
        </authorList>
    </citation>
    <scope>NUCLEOTIDE SEQUENCE</scope>
    <source>
        <strain evidence="5">UCBG64.0493</strain>
        <tissue evidence="5">Leaf</tissue>
    </source>
</reference>
<evidence type="ECO:0000259" key="4">
    <source>
        <dbReference type="Pfam" id="PF22936"/>
    </source>
</evidence>
<dbReference type="Pfam" id="PF07727">
    <property type="entry name" value="RVT_2"/>
    <property type="match status" value="1"/>
</dbReference>
<accession>A0AA88VNK5</accession>
<dbReference type="AlphaFoldDB" id="A0AA88VNK5"/>
<dbReference type="Pfam" id="PF22936">
    <property type="entry name" value="Pol_BBD"/>
    <property type="match status" value="1"/>
</dbReference>
<evidence type="ECO:0000259" key="3">
    <source>
        <dbReference type="Pfam" id="PF13976"/>
    </source>
</evidence>
<dbReference type="Pfam" id="PF13976">
    <property type="entry name" value="gag_pre-integrs"/>
    <property type="match status" value="1"/>
</dbReference>
<feature type="domain" description="Retrovirus-related Pol polyprotein from transposon TNT 1-94-like beta-barrel" evidence="4">
    <location>
        <begin position="112"/>
        <end position="163"/>
    </location>
</feature>